<reference evidence="2 3" key="2">
    <citation type="journal article" date="2019" name="G3 (Bethesda)">
        <title>Hybrid Assembly of the Genome of the Entomopathogenic Nematode Steinernema carpocapsae Identifies the X-Chromosome.</title>
        <authorList>
            <person name="Serra L."/>
            <person name="Macchietto M."/>
            <person name="Macias-Munoz A."/>
            <person name="McGill C.J."/>
            <person name="Rodriguez I.M."/>
            <person name="Rodriguez B."/>
            <person name="Murad R."/>
            <person name="Mortazavi A."/>
        </authorList>
    </citation>
    <scope>NUCLEOTIDE SEQUENCE [LARGE SCALE GENOMIC DNA]</scope>
    <source>
        <strain evidence="2 3">ALL</strain>
    </source>
</reference>
<reference evidence="2 3" key="1">
    <citation type="journal article" date="2015" name="Genome Biol.">
        <title>Comparative genomics of Steinernema reveals deeply conserved gene regulatory networks.</title>
        <authorList>
            <person name="Dillman A.R."/>
            <person name="Macchietto M."/>
            <person name="Porter C.F."/>
            <person name="Rogers A."/>
            <person name="Williams B."/>
            <person name="Antoshechkin I."/>
            <person name="Lee M.M."/>
            <person name="Goodwin Z."/>
            <person name="Lu X."/>
            <person name="Lewis E.E."/>
            <person name="Goodrich-Blair H."/>
            <person name="Stock S.P."/>
            <person name="Adams B.J."/>
            <person name="Sternberg P.W."/>
            <person name="Mortazavi A."/>
        </authorList>
    </citation>
    <scope>NUCLEOTIDE SEQUENCE [LARGE SCALE GENOMIC DNA]</scope>
    <source>
        <strain evidence="2 3">ALL</strain>
    </source>
</reference>
<protein>
    <submittedName>
        <fullName evidence="2">Uncharacterized protein</fullName>
    </submittedName>
</protein>
<organism evidence="2 3">
    <name type="scientific">Steinernema carpocapsae</name>
    <name type="common">Entomopathogenic nematode</name>
    <dbReference type="NCBI Taxonomy" id="34508"/>
    <lineage>
        <taxon>Eukaryota</taxon>
        <taxon>Metazoa</taxon>
        <taxon>Ecdysozoa</taxon>
        <taxon>Nematoda</taxon>
        <taxon>Chromadorea</taxon>
        <taxon>Rhabditida</taxon>
        <taxon>Tylenchina</taxon>
        <taxon>Panagrolaimomorpha</taxon>
        <taxon>Strongyloidoidea</taxon>
        <taxon>Steinernematidae</taxon>
        <taxon>Steinernema</taxon>
    </lineage>
</organism>
<proteinExistence type="predicted"/>
<accession>A0A4U8V8X3</accession>
<feature type="compositionally biased region" description="Basic residues" evidence="1">
    <location>
        <begin position="57"/>
        <end position="66"/>
    </location>
</feature>
<evidence type="ECO:0000313" key="3">
    <source>
        <dbReference type="Proteomes" id="UP000298663"/>
    </source>
</evidence>
<name>A0A4U8V8X3_STECR</name>
<sequence>MTCVNSCISLLGFLERNLVCEVKLSDTPSSTLPSQRPLLSYHPNDISSLARIVIRRSQKNHSKSRVAGRTSTVGSKRSRLLREPRPSSEAGRPTRQPHSCAHTYCC</sequence>
<evidence type="ECO:0000256" key="1">
    <source>
        <dbReference type="SAM" id="MobiDB-lite"/>
    </source>
</evidence>
<dbReference type="AlphaFoldDB" id="A0A4U8V8X3"/>
<evidence type="ECO:0000313" key="2">
    <source>
        <dbReference type="EMBL" id="TMS39997.1"/>
    </source>
</evidence>
<feature type="region of interest" description="Disordered" evidence="1">
    <location>
        <begin position="57"/>
        <end position="106"/>
    </location>
</feature>
<keyword evidence="3" id="KW-1185">Reference proteome</keyword>
<dbReference type="EMBL" id="CM016762">
    <property type="protein sequence ID" value="TMS39997.1"/>
    <property type="molecule type" value="Genomic_DNA"/>
</dbReference>
<dbReference type="Proteomes" id="UP000298663">
    <property type="component" value="Chromosome X"/>
</dbReference>
<gene>
    <name evidence="2" type="ORF">L596_006440</name>
</gene>